<dbReference type="InterPro" id="IPR004199">
    <property type="entry name" value="B-gal_small/dom_5"/>
</dbReference>
<dbReference type="SUPFAM" id="SSF49303">
    <property type="entry name" value="beta-Galactosidase/glucuronidase domain"/>
    <property type="match status" value="2"/>
</dbReference>
<dbReference type="PANTHER" id="PTHR46323:SF2">
    <property type="entry name" value="BETA-GALACTOSIDASE"/>
    <property type="match status" value="1"/>
</dbReference>
<dbReference type="GO" id="GO:0009341">
    <property type="term" value="C:beta-galactosidase complex"/>
    <property type="evidence" value="ECO:0007669"/>
    <property type="project" value="InterPro"/>
</dbReference>
<dbReference type="KEGG" id="agl:PYTT_1481"/>
<dbReference type="SUPFAM" id="SSF51445">
    <property type="entry name" value="(Trans)glycosidases"/>
    <property type="match status" value="1"/>
</dbReference>
<dbReference type="EC" id="3.2.1.23" evidence="3"/>
<dbReference type="InterPro" id="IPR011013">
    <property type="entry name" value="Gal_mutarotase_sf_dom"/>
</dbReference>
<dbReference type="InterPro" id="IPR017853">
    <property type="entry name" value="GH"/>
</dbReference>
<evidence type="ECO:0000259" key="8">
    <source>
        <dbReference type="PROSITE" id="PS50022"/>
    </source>
</evidence>
<dbReference type="SUPFAM" id="SSF49785">
    <property type="entry name" value="Galactose-binding domain-like"/>
    <property type="match status" value="3"/>
</dbReference>
<dbReference type="InterPro" id="IPR036156">
    <property type="entry name" value="Beta-gal/glucu_dom_sf"/>
</dbReference>
<dbReference type="EMBL" id="LT629973">
    <property type="protein sequence ID" value="SEH88975.1"/>
    <property type="molecule type" value="Genomic_DNA"/>
</dbReference>
<keyword evidence="5" id="KW-0326">Glycosidase</keyword>
<dbReference type="OrthoDB" id="9762066at2"/>
<dbReference type="InterPro" id="IPR006103">
    <property type="entry name" value="Glyco_hydro_2_cat"/>
</dbReference>
<evidence type="ECO:0000256" key="4">
    <source>
        <dbReference type="ARBA" id="ARBA00022801"/>
    </source>
</evidence>
<evidence type="ECO:0000313" key="10">
    <source>
        <dbReference type="Proteomes" id="UP000176204"/>
    </source>
</evidence>
<reference evidence="10" key="1">
    <citation type="submission" date="2016-09" db="EMBL/GenBank/DDBJ databases">
        <authorList>
            <person name="Koehorst J."/>
        </authorList>
    </citation>
    <scope>NUCLEOTIDE SEQUENCE [LARGE SCALE GENOMIC DNA]</scope>
</reference>
<protein>
    <recommendedName>
        <fullName evidence="3">beta-galactosidase</fullName>
        <ecNumber evidence="3">3.2.1.23</ecNumber>
    </recommendedName>
    <alternativeName>
        <fullName evidence="6">Lactase</fullName>
    </alternativeName>
</protein>
<dbReference type="InterPro" id="IPR006101">
    <property type="entry name" value="Glyco_hydro_2"/>
</dbReference>
<comment type="catalytic activity">
    <reaction evidence="1">
        <text>Hydrolysis of terminal non-reducing beta-D-galactose residues in beta-D-galactosides.</text>
        <dbReference type="EC" id="3.2.1.23"/>
    </reaction>
</comment>
<evidence type="ECO:0000256" key="6">
    <source>
        <dbReference type="ARBA" id="ARBA00032230"/>
    </source>
</evidence>
<dbReference type="SMART" id="SM01038">
    <property type="entry name" value="Bgal_small_N"/>
    <property type="match status" value="1"/>
</dbReference>
<dbReference type="InterPro" id="IPR013783">
    <property type="entry name" value="Ig-like_fold"/>
</dbReference>
<dbReference type="InterPro" id="IPR008979">
    <property type="entry name" value="Galactose-bd-like_sf"/>
</dbReference>
<proteinExistence type="inferred from homology"/>
<dbReference type="Pfam" id="PF02929">
    <property type="entry name" value="Bgal_small_N"/>
    <property type="match status" value="1"/>
</dbReference>
<evidence type="ECO:0000256" key="1">
    <source>
        <dbReference type="ARBA" id="ARBA00001412"/>
    </source>
</evidence>
<feature type="signal peptide" evidence="7">
    <location>
        <begin position="1"/>
        <end position="19"/>
    </location>
</feature>
<dbReference type="InterPro" id="IPR000421">
    <property type="entry name" value="FA58C"/>
</dbReference>
<dbReference type="GO" id="GO:0004565">
    <property type="term" value="F:beta-galactosidase activity"/>
    <property type="evidence" value="ECO:0007669"/>
    <property type="project" value="UniProtKB-EC"/>
</dbReference>
<dbReference type="InterPro" id="IPR006104">
    <property type="entry name" value="Glyco_hydro_2_N"/>
</dbReference>
<feature type="chain" id="PRO_5009604531" description="beta-galactosidase" evidence="7">
    <location>
        <begin position="20"/>
        <end position="1459"/>
    </location>
</feature>
<dbReference type="FunFam" id="2.60.40.10:FF:000680">
    <property type="entry name" value="Beta-galactosidase"/>
    <property type="match status" value="1"/>
</dbReference>
<dbReference type="Gene3D" id="2.70.98.10">
    <property type="match status" value="1"/>
</dbReference>
<evidence type="ECO:0000256" key="2">
    <source>
        <dbReference type="ARBA" id="ARBA00007401"/>
    </source>
</evidence>
<keyword evidence="7" id="KW-0732">Signal</keyword>
<dbReference type="InterPro" id="IPR014718">
    <property type="entry name" value="GH-type_carb-bd"/>
</dbReference>
<keyword evidence="10" id="KW-1185">Reference proteome</keyword>
<dbReference type="Gene3D" id="2.60.120.260">
    <property type="entry name" value="Galactose-binding domain-like"/>
    <property type="match status" value="3"/>
</dbReference>
<dbReference type="InterPro" id="IPR050347">
    <property type="entry name" value="Bact_Beta-galactosidase"/>
</dbReference>
<accession>A0A1H6LK80</accession>
<dbReference type="Pfam" id="PF00754">
    <property type="entry name" value="F5_F8_type_C"/>
    <property type="match status" value="2"/>
</dbReference>
<dbReference type="InterPro" id="IPR006102">
    <property type="entry name" value="Ig-like_GH2"/>
</dbReference>
<gene>
    <name evidence="9" type="ORF">PYTT_1481</name>
</gene>
<dbReference type="RefSeq" id="WP_067777431.1">
    <property type="nucleotide sequence ID" value="NZ_LIGX01000035.1"/>
</dbReference>
<evidence type="ECO:0000256" key="7">
    <source>
        <dbReference type="SAM" id="SignalP"/>
    </source>
</evidence>
<name>A0A1H6LK80_9BACT</name>
<dbReference type="Pfam" id="PF00703">
    <property type="entry name" value="Glyco_hydro_2"/>
    <property type="match status" value="1"/>
</dbReference>
<dbReference type="Gene3D" id="3.20.20.80">
    <property type="entry name" value="Glycosidases"/>
    <property type="match status" value="1"/>
</dbReference>
<dbReference type="PRINTS" id="PR00132">
    <property type="entry name" value="GLHYDRLASE2"/>
</dbReference>
<evidence type="ECO:0000256" key="3">
    <source>
        <dbReference type="ARBA" id="ARBA00012756"/>
    </source>
</evidence>
<keyword evidence="4" id="KW-0378">Hydrolase</keyword>
<comment type="similarity">
    <text evidence="2">Belongs to the glycosyl hydrolase 2 family.</text>
</comment>
<feature type="domain" description="F5/8 type C" evidence="8">
    <location>
        <begin position="1301"/>
        <end position="1459"/>
    </location>
</feature>
<dbReference type="STRING" id="1679444.PYTT_1481"/>
<feature type="domain" description="F5/8 type C" evidence="8">
    <location>
        <begin position="1163"/>
        <end position="1289"/>
    </location>
</feature>
<dbReference type="Pfam" id="PF16353">
    <property type="entry name" value="LacZ_4"/>
    <property type="match status" value="1"/>
</dbReference>
<dbReference type="Gene3D" id="2.60.40.10">
    <property type="entry name" value="Immunoglobulins"/>
    <property type="match status" value="2"/>
</dbReference>
<dbReference type="Pfam" id="PF02836">
    <property type="entry name" value="Glyco_hydro_2_C"/>
    <property type="match status" value="1"/>
</dbReference>
<evidence type="ECO:0000256" key="5">
    <source>
        <dbReference type="ARBA" id="ARBA00023295"/>
    </source>
</evidence>
<dbReference type="InterPro" id="IPR032312">
    <property type="entry name" value="LacZ_4"/>
</dbReference>
<dbReference type="Proteomes" id="UP000176204">
    <property type="component" value="Chromosome I"/>
</dbReference>
<dbReference type="GO" id="GO:0030246">
    <property type="term" value="F:carbohydrate binding"/>
    <property type="evidence" value="ECO:0007669"/>
    <property type="project" value="InterPro"/>
</dbReference>
<dbReference type="Pfam" id="PF02837">
    <property type="entry name" value="Glyco_hydro_2_N"/>
    <property type="match status" value="1"/>
</dbReference>
<dbReference type="PROSITE" id="PS50022">
    <property type="entry name" value="FA58C_3"/>
    <property type="match status" value="2"/>
</dbReference>
<dbReference type="GO" id="GO:0005990">
    <property type="term" value="P:lactose catabolic process"/>
    <property type="evidence" value="ECO:0007669"/>
    <property type="project" value="TreeGrafter"/>
</dbReference>
<evidence type="ECO:0000313" key="9">
    <source>
        <dbReference type="EMBL" id="SEH88975.1"/>
    </source>
</evidence>
<sequence>MNFLTKMTALVTLAGSALADYTPHSDWENPQNLFQNREVSRAFFVPFANREEALKGKRADSSLVQSLNGDWKFSWVPQPDKRPVDFYKPEFDVKDWKTIPVPSSWQMEGYGIPIYSNQRYVFVRNWPFVMADPQGDESRYSTVKEERNAVGSYRRDFTIPQDWDGKEVFLQFDGVDSFFYLWVNGQKVGFSKDSRTAAVFDITKYLKPGNNVLAVEVYRFSDGSYLECQDMWRLSGIFRDVFLYATPKVHVRDFFVHTDMEDNYATGKLSVDVDVRNVQGKPEAFSLSAELLDADGKKVCNLQSGSGKVLPSGDYQVPLSATVKNPLLWSAEKPNLYRLLMTLKNRKGEVTEVISRKIGFRDVKLENGRFLVNGQAVKLKGVNRHESQHANGHAVTEAECLEEILLMKRGNINHVRNSHYPQPAYFYDLCDEYGIYVCDEANIESHGYYYGEQSLSHPEEWKAAHVWRNQNMVEQSKNNPCVVIWSYGNEAGPGANFEAVRDWIKSRDTSRVTQYERNNSLADLNSNQYPSVKWAQATAAQKLNKPWYISEYAHILCNAMGNLKDYWDAIESSDSIVGGGIWEWIHQSYDKKVKLPDGTEVTMQAYGGDFGDYPNDGIFCVKGVIYSDRTPTPLWEEVRRVQQNVGFSIQGLEDNGQTLLVSIKNKHYFTNLDEYQGKWELMEEGSKAVASGNFSLNVNPQETGTLALPLELLVKDNPDLGKKEYFLRVSFSLKNDTNWEKAGYAIASEQLPLTADLLQVKKQADIVSASGKKLNVTNEDKSLIVLGDNFGVSFDKQTGGIMSYSVNGVELISDKPTVKLNAYRAPLANDKWVMNQWFNAGLRNLEHKASPFVVEKLPTGAVRISCDIVSQGTRRERMDGYDSGHGQIEDLGPLNEKGFRFRTNINYTVLPNGIVSVQAGINPEGGQPILPKLGYIMELPERLKNVTWYGRGPVENYPDRRAGSDIGIYKQTVEGMVERYPKPMEMGNRMDTRWVALTDDNGAGLIVSAASDTTMNFSALPFTPQAITKAAHPHEIERAGKSILTVDALTLGLGGASCGPIPMERDIPVARPTSFGFSLRPVMAGENLADLGRKVLPLTASVTISRDKTGLVRAACSTRDAKIHLTLPDGTEIVYDKPFMMREEGTIRGVAKCEGRLDSEETKAHFDTWLPSNLMRIVSASSQMPGREAAWSLIDGRKDTYWHSQWKPNMDPFPHTVVVDIGVLTELRGITLTPRQDQNSGRVAETEIYLSKDGTTWNEQPDAVALMDDSDVDREVTFAAPTAAQFIKLVFKRATNDRAAAAMAELSLQPSKVLGQYPPRALFSIHFVSSEMPNEGEVANLIDGNPNTYWHSLYGLTLASFPHEVQLDLGATLNVKGLKYQPRTDSASGRVKDYEVYVSMDGKNWGNPVVQGSFPNTDAQQVAKFNKAEQCRYIRFVAKSAQNGGDSASIADLDVELAD</sequence>
<dbReference type="PANTHER" id="PTHR46323">
    <property type="entry name" value="BETA-GALACTOSIDASE"/>
    <property type="match status" value="1"/>
</dbReference>
<dbReference type="SUPFAM" id="SSF74650">
    <property type="entry name" value="Galactose mutarotase-like"/>
    <property type="match status" value="1"/>
</dbReference>
<organism evidence="9 10">
    <name type="scientific">Akkermansia glycaniphila</name>
    <dbReference type="NCBI Taxonomy" id="1679444"/>
    <lineage>
        <taxon>Bacteria</taxon>
        <taxon>Pseudomonadati</taxon>
        <taxon>Verrucomicrobiota</taxon>
        <taxon>Verrucomicrobiia</taxon>
        <taxon>Verrucomicrobiales</taxon>
        <taxon>Akkermansiaceae</taxon>
        <taxon>Akkermansia</taxon>
    </lineage>
</organism>